<feature type="domain" description="Outer membrane protein beta-barrel" evidence="2">
    <location>
        <begin position="37"/>
        <end position="207"/>
    </location>
</feature>
<dbReference type="OrthoDB" id="1467485at2"/>
<evidence type="ECO:0000313" key="4">
    <source>
        <dbReference type="Proteomes" id="UP000199448"/>
    </source>
</evidence>
<dbReference type="STRING" id="390640.SAMN04488034_1079"/>
<dbReference type="Proteomes" id="UP000199448">
    <property type="component" value="Unassembled WGS sequence"/>
</dbReference>
<keyword evidence="1" id="KW-0732">Signal</keyword>
<protein>
    <submittedName>
        <fullName evidence="3">Probable protein-translocating porin PorT</fullName>
    </submittedName>
</protein>
<dbReference type="AlphaFoldDB" id="A0A1H5P0Q3"/>
<proteinExistence type="predicted"/>
<evidence type="ECO:0000256" key="1">
    <source>
        <dbReference type="SAM" id="SignalP"/>
    </source>
</evidence>
<organism evidence="3 4">
    <name type="scientific">Salinimicrobium catena</name>
    <dbReference type="NCBI Taxonomy" id="390640"/>
    <lineage>
        <taxon>Bacteria</taxon>
        <taxon>Pseudomonadati</taxon>
        <taxon>Bacteroidota</taxon>
        <taxon>Flavobacteriia</taxon>
        <taxon>Flavobacteriales</taxon>
        <taxon>Flavobacteriaceae</taxon>
        <taxon>Salinimicrobium</taxon>
    </lineage>
</organism>
<name>A0A1H5P0Q3_9FLAO</name>
<dbReference type="EMBL" id="FNUG01000007">
    <property type="protein sequence ID" value="SEF06607.1"/>
    <property type="molecule type" value="Genomic_DNA"/>
</dbReference>
<reference evidence="3 4" key="1">
    <citation type="submission" date="2016-10" db="EMBL/GenBank/DDBJ databases">
        <authorList>
            <person name="de Groot N.N."/>
        </authorList>
    </citation>
    <scope>NUCLEOTIDE SEQUENCE [LARGE SCALE GENOMIC DNA]</scope>
    <source>
        <strain evidence="3 4">DSM 23553</strain>
    </source>
</reference>
<accession>A0A1H5P0Q3</accession>
<evidence type="ECO:0000259" key="2">
    <source>
        <dbReference type="Pfam" id="PF13568"/>
    </source>
</evidence>
<gene>
    <name evidence="3" type="ORF">SAMN04488034_1079</name>
</gene>
<feature type="signal peptide" evidence="1">
    <location>
        <begin position="1"/>
        <end position="19"/>
    </location>
</feature>
<sequence>MRLYLTFAFVLFGVITAHAQIFTPNDKVDNNPTFDKQRWSWGYFLGFNNYDLNFDYIKYVPSEATGKDFEVDRTIGFNVGLIGNMRINEHLDLRLEPGVAFSRINFQFYKAEPDSFREINNTYVHIPLLLKFSTTRINNFKPFVVGGLSTSINLSSNENNPDDNYNGQFRMKTNAYYYEIGFGIDLYMYYFKFTPSIRGVFGLSDEIVRDDTPNSHYTSNIDKMSTRAIFINFTFQ</sequence>
<dbReference type="RefSeq" id="WP_093113802.1">
    <property type="nucleotide sequence ID" value="NZ_FNGG01000007.1"/>
</dbReference>
<feature type="chain" id="PRO_5011737198" evidence="1">
    <location>
        <begin position="20"/>
        <end position="236"/>
    </location>
</feature>
<dbReference type="InterPro" id="IPR025665">
    <property type="entry name" value="Beta-barrel_OMP_2"/>
</dbReference>
<keyword evidence="4" id="KW-1185">Reference proteome</keyword>
<evidence type="ECO:0000313" key="3">
    <source>
        <dbReference type="EMBL" id="SEF06607.1"/>
    </source>
</evidence>
<dbReference type="Pfam" id="PF13568">
    <property type="entry name" value="OMP_b-brl_2"/>
    <property type="match status" value="1"/>
</dbReference>